<name>A0A2S9CPD5_CHRCI</name>
<evidence type="ECO:0000313" key="4">
    <source>
        <dbReference type="Proteomes" id="UP000238325"/>
    </source>
</evidence>
<sequence length="233" mass="26685">MNINRESIKIIAFDADDTLWINEPYYQKAEVEFCQLLENYLPQHSISKELFETEMNNLSLYGYGVKGFILCMIETASRISAGQLSLKTVNKIIEIGQDLLRMPIELLDGVEDTLAQLNKNYKLIVATKGDLLDQERKLNNSGLQKYFHHVEIMSNKKNNDYLKLMSKLECEAGNFLMIGNSINSDILPVLEVGAQAIHVPYHITWEHEKNDEKVKPNNFLQIESLAQLLPILL</sequence>
<gene>
    <name evidence="2" type="ORF">CQ022_16820</name>
    <name evidence="3" type="ORF">CQ033_15715</name>
</gene>
<dbReference type="Proteomes" id="UP000238534">
    <property type="component" value="Unassembled WGS sequence"/>
</dbReference>
<keyword evidence="4" id="KW-1185">Reference proteome</keyword>
<evidence type="ECO:0000313" key="2">
    <source>
        <dbReference type="EMBL" id="PRB82358.1"/>
    </source>
</evidence>
<dbReference type="Proteomes" id="UP000238325">
    <property type="component" value="Unassembled WGS sequence"/>
</dbReference>
<keyword evidence="1 2" id="KW-0378">Hydrolase</keyword>
<dbReference type="SFLD" id="SFLDG01129">
    <property type="entry name" value="C1.5:_HAD__Beta-PGM__Phosphata"/>
    <property type="match status" value="1"/>
</dbReference>
<evidence type="ECO:0000313" key="3">
    <source>
        <dbReference type="EMBL" id="PRB88733.1"/>
    </source>
</evidence>
<dbReference type="PANTHER" id="PTHR43316">
    <property type="entry name" value="HYDROLASE, HALOACID DELAHOGENASE-RELATED"/>
    <property type="match status" value="1"/>
</dbReference>
<dbReference type="InterPro" id="IPR023198">
    <property type="entry name" value="PGP-like_dom2"/>
</dbReference>
<proteinExistence type="predicted"/>
<dbReference type="SFLD" id="SFLDS00003">
    <property type="entry name" value="Haloacid_Dehalogenase"/>
    <property type="match status" value="1"/>
</dbReference>
<dbReference type="EMBL" id="PCPP01000003">
    <property type="protein sequence ID" value="PRB82358.1"/>
    <property type="molecule type" value="Genomic_DNA"/>
</dbReference>
<dbReference type="InterPro" id="IPR023214">
    <property type="entry name" value="HAD_sf"/>
</dbReference>
<evidence type="ECO:0000313" key="5">
    <source>
        <dbReference type="Proteomes" id="UP000238534"/>
    </source>
</evidence>
<dbReference type="SUPFAM" id="SSF56784">
    <property type="entry name" value="HAD-like"/>
    <property type="match status" value="1"/>
</dbReference>
<accession>A0A2S9CPD5</accession>
<dbReference type="InterPro" id="IPR051540">
    <property type="entry name" value="S-2-haloacid_dehalogenase"/>
</dbReference>
<comment type="caution">
    <text evidence="2">The sequence shown here is derived from an EMBL/GenBank/DDBJ whole genome shotgun (WGS) entry which is preliminary data.</text>
</comment>
<dbReference type="EMBL" id="PCPH01000004">
    <property type="protein sequence ID" value="PRB88733.1"/>
    <property type="molecule type" value="Genomic_DNA"/>
</dbReference>
<dbReference type="RefSeq" id="WP_105683484.1">
    <property type="nucleotide sequence ID" value="NZ_JBBGZD010000003.1"/>
</dbReference>
<dbReference type="Gene3D" id="3.40.50.1000">
    <property type="entry name" value="HAD superfamily/HAD-like"/>
    <property type="match status" value="1"/>
</dbReference>
<dbReference type="OrthoDB" id="6101375at2"/>
<reference evidence="4 5" key="1">
    <citation type="submission" date="2017-09" db="EMBL/GenBank/DDBJ databases">
        <title>Genomic, metabolic, and phenotypic characteristics of bacterial isolates from the natural microbiome of the model nematode Caenorhabditis elegans.</title>
        <authorList>
            <person name="Zimmermann J."/>
            <person name="Obeng N."/>
            <person name="Yang W."/>
            <person name="Obeng O."/>
            <person name="Kissoyan K."/>
            <person name="Pees B."/>
            <person name="Dirksen P."/>
            <person name="Hoppner M."/>
            <person name="Franke A."/>
            <person name="Rosenstiel P."/>
            <person name="Leippe M."/>
            <person name="Dierking K."/>
            <person name="Kaleta C."/>
            <person name="Schulenburg H."/>
        </authorList>
    </citation>
    <scope>NUCLEOTIDE SEQUENCE [LARGE SCALE GENOMIC DNA]</scope>
    <source>
        <strain evidence="2 5">MYb25</strain>
        <strain evidence="3 4">MYb44</strain>
    </source>
</reference>
<organism evidence="2 5">
    <name type="scientific">Chryseobacterium culicis</name>
    <dbReference type="NCBI Taxonomy" id="680127"/>
    <lineage>
        <taxon>Bacteria</taxon>
        <taxon>Pseudomonadati</taxon>
        <taxon>Bacteroidota</taxon>
        <taxon>Flavobacteriia</taxon>
        <taxon>Flavobacteriales</taxon>
        <taxon>Weeksellaceae</taxon>
        <taxon>Chryseobacterium group</taxon>
        <taxon>Chryseobacterium</taxon>
    </lineage>
</organism>
<dbReference type="GO" id="GO:0016787">
    <property type="term" value="F:hydrolase activity"/>
    <property type="evidence" value="ECO:0007669"/>
    <property type="project" value="UniProtKB-KW"/>
</dbReference>
<dbReference type="Pfam" id="PF00702">
    <property type="entry name" value="Hydrolase"/>
    <property type="match status" value="1"/>
</dbReference>
<evidence type="ECO:0000256" key="1">
    <source>
        <dbReference type="ARBA" id="ARBA00022801"/>
    </source>
</evidence>
<dbReference type="Gene3D" id="1.10.150.240">
    <property type="entry name" value="Putative phosphatase, domain 2"/>
    <property type="match status" value="1"/>
</dbReference>
<dbReference type="InterPro" id="IPR036412">
    <property type="entry name" value="HAD-like_sf"/>
</dbReference>
<dbReference type="PANTHER" id="PTHR43316:SF8">
    <property type="entry name" value="HAD FAMILY HYDROLASE"/>
    <property type="match status" value="1"/>
</dbReference>
<protein>
    <submittedName>
        <fullName evidence="2">HAD family hydrolase</fullName>
    </submittedName>
</protein>
<dbReference type="AlphaFoldDB" id="A0A2S9CPD5"/>